<feature type="compositionally biased region" description="Pro residues" evidence="1">
    <location>
        <begin position="49"/>
        <end position="75"/>
    </location>
</feature>
<name>A0ABP6LE16_9ACTN</name>
<dbReference type="EMBL" id="BAAAWD010000025">
    <property type="protein sequence ID" value="GAA3036916.1"/>
    <property type="molecule type" value="Genomic_DNA"/>
</dbReference>
<dbReference type="Proteomes" id="UP001499930">
    <property type="component" value="Unassembled WGS sequence"/>
</dbReference>
<evidence type="ECO:0000313" key="2">
    <source>
        <dbReference type="EMBL" id="GAA3036916.1"/>
    </source>
</evidence>
<dbReference type="RefSeq" id="WP_344905892.1">
    <property type="nucleotide sequence ID" value="NZ_BAAAWD010000025.1"/>
</dbReference>
<organism evidence="2 3">
    <name type="scientific">Streptosporangium longisporum</name>
    <dbReference type="NCBI Taxonomy" id="46187"/>
    <lineage>
        <taxon>Bacteria</taxon>
        <taxon>Bacillati</taxon>
        <taxon>Actinomycetota</taxon>
        <taxon>Actinomycetes</taxon>
        <taxon>Streptosporangiales</taxon>
        <taxon>Streptosporangiaceae</taxon>
        <taxon>Streptosporangium</taxon>
    </lineage>
</organism>
<proteinExistence type="predicted"/>
<accession>A0ABP6LE16</accession>
<feature type="compositionally biased region" description="Basic and acidic residues" evidence="1">
    <location>
        <begin position="76"/>
        <end position="90"/>
    </location>
</feature>
<keyword evidence="3" id="KW-1185">Reference proteome</keyword>
<evidence type="ECO:0000256" key="1">
    <source>
        <dbReference type="SAM" id="MobiDB-lite"/>
    </source>
</evidence>
<comment type="caution">
    <text evidence="2">The sequence shown here is derived from an EMBL/GenBank/DDBJ whole genome shotgun (WGS) entry which is preliminary data.</text>
</comment>
<sequence length="120" mass="12447">MNVTHRTWVSAGVVGLVLAGGISVTAAAASGGIGRTAEPVSTPSSEPAPVAPHDPLPSGDPRPSQEPSPTAPVPPAEDHVVSREINPDPEKIVGYWTEDRMEEAEPFPMPIVEGPLEVAE</sequence>
<reference evidence="3" key="1">
    <citation type="journal article" date="2019" name="Int. J. Syst. Evol. Microbiol.">
        <title>The Global Catalogue of Microorganisms (GCM) 10K type strain sequencing project: providing services to taxonomists for standard genome sequencing and annotation.</title>
        <authorList>
            <consortium name="The Broad Institute Genomics Platform"/>
            <consortium name="The Broad Institute Genome Sequencing Center for Infectious Disease"/>
            <person name="Wu L."/>
            <person name="Ma J."/>
        </authorList>
    </citation>
    <scope>NUCLEOTIDE SEQUENCE [LARGE SCALE GENOMIC DNA]</scope>
    <source>
        <strain evidence="3">JCM 3106</strain>
    </source>
</reference>
<protein>
    <submittedName>
        <fullName evidence="2">Uncharacterized protein</fullName>
    </submittedName>
</protein>
<evidence type="ECO:0000313" key="3">
    <source>
        <dbReference type="Proteomes" id="UP001499930"/>
    </source>
</evidence>
<feature type="region of interest" description="Disordered" evidence="1">
    <location>
        <begin position="31"/>
        <end position="90"/>
    </location>
</feature>
<gene>
    <name evidence="2" type="ORF">GCM10017559_75860</name>
</gene>